<feature type="compositionally biased region" description="Basic and acidic residues" evidence="1">
    <location>
        <begin position="1"/>
        <end position="13"/>
    </location>
</feature>
<reference evidence="3" key="1">
    <citation type="submission" date="2009-09" db="EMBL/GenBank/DDBJ databases">
        <title>The complete chromosome of Sebaldella termitidis ATCC 33386.</title>
        <authorList>
            <consortium name="US DOE Joint Genome Institute (JGI-PGF)"/>
            <person name="Lucas S."/>
            <person name="Copeland A."/>
            <person name="Lapidus A."/>
            <person name="Glavina del Rio T."/>
            <person name="Dalin E."/>
            <person name="Tice H."/>
            <person name="Bruce D."/>
            <person name="Goodwin L."/>
            <person name="Pitluck S."/>
            <person name="Kyrpides N."/>
            <person name="Mavromatis K."/>
            <person name="Ivanova N."/>
            <person name="Mikhailova N."/>
            <person name="Sims D."/>
            <person name="Meincke L."/>
            <person name="Brettin T."/>
            <person name="Detter J.C."/>
            <person name="Han C."/>
            <person name="Larimer F."/>
            <person name="Land M."/>
            <person name="Hauser L."/>
            <person name="Markowitz V."/>
            <person name="Cheng J.F."/>
            <person name="Hugenholtz P."/>
            <person name="Woyke T."/>
            <person name="Wu D."/>
            <person name="Eisen J.A."/>
        </authorList>
    </citation>
    <scope>NUCLEOTIDE SEQUENCE [LARGE SCALE GENOMIC DNA]</scope>
    <source>
        <strain evidence="3">ATCC 33386 / NCTC 11300</strain>
    </source>
</reference>
<feature type="region of interest" description="Disordered" evidence="1">
    <location>
        <begin position="1"/>
        <end position="30"/>
    </location>
</feature>
<gene>
    <name evidence="2" type="ordered locus">Sterm_2515</name>
</gene>
<sequence length="30" mass="3443">MNVDPEEFKSKDLIDDDGVDEDNENSEITE</sequence>
<proteinExistence type="predicted"/>
<evidence type="ECO:0000256" key="1">
    <source>
        <dbReference type="SAM" id="MobiDB-lite"/>
    </source>
</evidence>
<name>D1ALM5_SEBTE</name>
<feature type="compositionally biased region" description="Acidic residues" evidence="1">
    <location>
        <begin position="14"/>
        <end position="30"/>
    </location>
</feature>
<dbReference type="STRING" id="526218.Sterm_2515"/>
<evidence type="ECO:0000313" key="3">
    <source>
        <dbReference type="Proteomes" id="UP000000845"/>
    </source>
</evidence>
<keyword evidence="3" id="KW-1185">Reference proteome</keyword>
<accession>D1ALM5</accession>
<dbReference type="AlphaFoldDB" id="D1ALM5"/>
<evidence type="ECO:0000313" key="2">
    <source>
        <dbReference type="EMBL" id="ACZ09368.1"/>
    </source>
</evidence>
<protein>
    <submittedName>
        <fullName evidence="2">Uncharacterized protein</fullName>
    </submittedName>
</protein>
<dbReference type="KEGG" id="str:Sterm_2515"/>
<dbReference type="EMBL" id="CP001739">
    <property type="protein sequence ID" value="ACZ09368.1"/>
    <property type="molecule type" value="Genomic_DNA"/>
</dbReference>
<organism evidence="2 3">
    <name type="scientific">Sebaldella termitidis (strain ATCC 33386 / NCTC 11300)</name>
    <dbReference type="NCBI Taxonomy" id="526218"/>
    <lineage>
        <taxon>Bacteria</taxon>
        <taxon>Fusobacteriati</taxon>
        <taxon>Fusobacteriota</taxon>
        <taxon>Fusobacteriia</taxon>
        <taxon>Fusobacteriales</taxon>
        <taxon>Leptotrichiaceae</taxon>
        <taxon>Sebaldella</taxon>
    </lineage>
</organism>
<dbReference type="Proteomes" id="UP000000845">
    <property type="component" value="Chromosome"/>
</dbReference>
<dbReference type="HOGENOM" id="CLU_3405338_0_0_0"/>
<reference evidence="2 3" key="2">
    <citation type="journal article" date="2010" name="Stand. Genomic Sci.">
        <title>Complete genome sequence of Sebaldella termitidis type strain (NCTC 11300).</title>
        <authorList>
            <person name="Harmon-Smith M."/>
            <person name="Celia L."/>
            <person name="Chertkov O."/>
            <person name="Lapidus A."/>
            <person name="Copeland A."/>
            <person name="Glavina Del Rio T."/>
            <person name="Nolan M."/>
            <person name="Lucas S."/>
            <person name="Tice H."/>
            <person name="Cheng J.F."/>
            <person name="Han C."/>
            <person name="Detter J.C."/>
            <person name="Bruce D."/>
            <person name="Goodwin L."/>
            <person name="Pitluck S."/>
            <person name="Pati A."/>
            <person name="Liolios K."/>
            <person name="Ivanova N."/>
            <person name="Mavromatis K."/>
            <person name="Mikhailova N."/>
            <person name="Chen A."/>
            <person name="Palaniappan K."/>
            <person name="Land M."/>
            <person name="Hauser L."/>
            <person name="Chang Y.J."/>
            <person name="Jeffries C.D."/>
            <person name="Brettin T."/>
            <person name="Goker M."/>
            <person name="Beck B."/>
            <person name="Bristow J."/>
            <person name="Eisen J.A."/>
            <person name="Markowitz V."/>
            <person name="Hugenholtz P."/>
            <person name="Kyrpides N.C."/>
            <person name="Klenk H.P."/>
            <person name="Chen F."/>
        </authorList>
    </citation>
    <scope>NUCLEOTIDE SEQUENCE [LARGE SCALE GENOMIC DNA]</scope>
    <source>
        <strain evidence="3">ATCC 33386 / NCTC 11300</strain>
    </source>
</reference>